<organism evidence="1 2">
    <name type="scientific">Canavalia gladiata</name>
    <name type="common">Sword bean</name>
    <name type="synonym">Dolichos gladiatus</name>
    <dbReference type="NCBI Taxonomy" id="3824"/>
    <lineage>
        <taxon>Eukaryota</taxon>
        <taxon>Viridiplantae</taxon>
        <taxon>Streptophyta</taxon>
        <taxon>Embryophyta</taxon>
        <taxon>Tracheophyta</taxon>
        <taxon>Spermatophyta</taxon>
        <taxon>Magnoliopsida</taxon>
        <taxon>eudicotyledons</taxon>
        <taxon>Gunneridae</taxon>
        <taxon>Pentapetalae</taxon>
        <taxon>rosids</taxon>
        <taxon>fabids</taxon>
        <taxon>Fabales</taxon>
        <taxon>Fabaceae</taxon>
        <taxon>Papilionoideae</taxon>
        <taxon>50 kb inversion clade</taxon>
        <taxon>NPAAA clade</taxon>
        <taxon>indigoferoid/millettioid clade</taxon>
        <taxon>Phaseoleae</taxon>
        <taxon>Canavalia</taxon>
    </lineage>
</organism>
<accession>A0AAN9QY88</accession>
<protein>
    <submittedName>
        <fullName evidence="1">Uncharacterized protein</fullName>
    </submittedName>
</protein>
<dbReference type="AlphaFoldDB" id="A0AAN9QY88"/>
<evidence type="ECO:0000313" key="1">
    <source>
        <dbReference type="EMBL" id="KAK7351621.1"/>
    </source>
</evidence>
<comment type="caution">
    <text evidence="1">The sequence shown here is derived from an EMBL/GenBank/DDBJ whole genome shotgun (WGS) entry which is preliminary data.</text>
</comment>
<dbReference type="Proteomes" id="UP001367508">
    <property type="component" value="Unassembled WGS sequence"/>
</dbReference>
<evidence type="ECO:0000313" key="2">
    <source>
        <dbReference type="Proteomes" id="UP001367508"/>
    </source>
</evidence>
<name>A0AAN9QY88_CANGL</name>
<proteinExistence type="predicted"/>
<gene>
    <name evidence="1" type="ORF">VNO77_11203</name>
</gene>
<sequence>MRWNRIEGTGQYELSSSQKITRSVRDSYNGEGPLYPLLAGALSLPQCTHHGYSHAAWDKYPTGWWCVLLGVPISTWVIPNTAIRSCTVLHYLFYCLQVERIHMRVLLYYSFIIGISEQVMRHLSLDFVVSILIFLSSKPKKIFGEAFQIILAIAIRM</sequence>
<reference evidence="1 2" key="1">
    <citation type="submission" date="2024-01" db="EMBL/GenBank/DDBJ databases">
        <title>The genomes of 5 underutilized Papilionoideae crops provide insights into root nodulation and disease resistanc.</title>
        <authorList>
            <person name="Jiang F."/>
        </authorList>
    </citation>
    <scope>NUCLEOTIDE SEQUENCE [LARGE SCALE GENOMIC DNA]</scope>
    <source>
        <strain evidence="1">LVBAO_FW01</strain>
        <tissue evidence="1">Leaves</tissue>
    </source>
</reference>
<dbReference type="EMBL" id="JAYMYQ010000002">
    <property type="protein sequence ID" value="KAK7351621.1"/>
    <property type="molecule type" value="Genomic_DNA"/>
</dbReference>
<keyword evidence="2" id="KW-1185">Reference proteome</keyword>